<organism evidence="2 3">
    <name type="scientific">Desmophyllum pertusum</name>
    <dbReference type="NCBI Taxonomy" id="174260"/>
    <lineage>
        <taxon>Eukaryota</taxon>
        <taxon>Metazoa</taxon>
        <taxon>Cnidaria</taxon>
        <taxon>Anthozoa</taxon>
        <taxon>Hexacorallia</taxon>
        <taxon>Scleractinia</taxon>
        <taxon>Caryophylliina</taxon>
        <taxon>Caryophylliidae</taxon>
        <taxon>Desmophyllum</taxon>
    </lineage>
</organism>
<reference evidence="2" key="1">
    <citation type="submission" date="2023-01" db="EMBL/GenBank/DDBJ databases">
        <title>Genome assembly of the deep-sea coral Lophelia pertusa.</title>
        <authorList>
            <person name="Herrera S."/>
            <person name="Cordes E."/>
        </authorList>
    </citation>
    <scope>NUCLEOTIDE SEQUENCE</scope>
    <source>
        <strain evidence="2">USNM1676648</strain>
        <tissue evidence="2">Polyp</tissue>
    </source>
</reference>
<evidence type="ECO:0000313" key="2">
    <source>
        <dbReference type="EMBL" id="KAJ7360563.1"/>
    </source>
</evidence>
<protein>
    <submittedName>
        <fullName evidence="2">Uncharacterized protein</fullName>
    </submittedName>
</protein>
<dbReference type="GO" id="GO:0005930">
    <property type="term" value="C:axoneme"/>
    <property type="evidence" value="ECO:0007669"/>
    <property type="project" value="TreeGrafter"/>
</dbReference>
<comment type="caution">
    <text evidence="2">The sequence shown here is derived from an EMBL/GenBank/DDBJ whole genome shotgun (WGS) entry which is preliminary data.</text>
</comment>
<keyword evidence="3" id="KW-1185">Reference proteome</keyword>
<dbReference type="InterPro" id="IPR033305">
    <property type="entry name" value="Hydin-like"/>
</dbReference>
<feature type="region of interest" description="Disordered" evidence="1">
    <location>
        <begin position="47"/>
        <end position="88"/>
    </location>
</feature>
<sequence>MQSHRSATSTLEPCSLTPRKHRVFSIANKGEFDFRYSVLKMINTVSQGRQRLGPPAKRAKSRDGSSSGRSQQDKPAKPKRADSVRGAELTTGAPNIRLQLGMFTVYPAVGSVQAGASVQVTVDMIAENPGFSEEDIAIDISDRPPTDHPQGIPYKLIGEACIPGITTIAHDTVGSIFEEHLIVKQLNLFQYLTHDLGEWRWSVRRGREQVYILQHDCWTESPSQV</sequence>
<dbReference type="GO" id="GO:0003341">
    <property type="term" value="P:cilium movement"/>
    <property type="evidence" value="ECO:0007669"/>
    <property type="project" value="TreeGrafter"/>
</dbReference>
<proteinExistence type="predicted"/>
<dbReference type="Gene3D" id="2.60.40.10">
    <property type="entry name" value="Immunoglobulins"/>
    <property type="match status" value="1"/>
</dbReference>
<dbReference type="PANTHER" id="PTHR23053:SF0">
    <property type="entry name" value="HYDROCEPHALUS-INDUCING PROTEIN HOMOLOG"/>
    <property type="match status" value="1"/>
</dbReference>
<accession>A0A9X0CKB3</accession>
<dbReference type="EMBL" id="MU827309">
    <property type="protein sequence ID" value="KAJ7360563.1"/>
    <property type="molecule type" value="Genomic_DNA"/>
</dbReference>
<dbReference type="InterPro" id="IPR013783">
    <property type="entry name" value="Ig-like_fold"/>
</dbReference>
<evidence type="ECO:0000313" key="3">
    <source>
        <dbReference type="Proteomes" id="UP001163046"/>
    </source>
</evidence>
<dbReference type="OrthoDB" id="442692at2759"/>
<gene>
    <name evidence="2" type="ORF">OS493_015667</name>
</gene>
<dbReference type="GO" id="GO:1904158">
    <property type="term" value="P:axonemal central apparatus assembly"/>
    <property type="evidence" value="ECO:0007669"/>
    <property type="project" value="TreeGrafter"/>
</dbReference>
<evidence type="ECO:0000256" key="1">
    <source>
        <dbReference type="SAM" id="MobiDB-lite"/>
    </source>
</evidence>
<feature type="compositionally biased region" description="Basic and acidic residues" evidence="1">
    <location>
        <begin position="71"/>
        <end position="85"/>
    </location>
</feature>
<dbReference type="PANTHER" id="PTHR23053">
    <property type="entry name" value="DLEC1 DELETED IN LUNG AND ESOPHAGEAL CANCER 1"/>
    <property type="match status" value="1"/>
</dbReference>
<dbReference type="Proteomes" id="UP001163046">
    <property type="component" value="Unassembled WGS sequence"/>
</dbReference>
<name>A0A9X0CKB3_9CNID</name>
<dbReference type="AlphaFoldDB" id="A0A9X0CKB3"/>